<accession>A0A5A7R3G2</accession>
<reference evidence="2" key="1">
    <citation type="journal article" date="2019" name="Curr. Biol.">
        <title>Genome Sequence of Striga asiatica Provides Insight into the Evolution of Plant Parasitism.</title>
        <authorList>
            <person name="Yoshida S."/>
            <person name="Kim S."/>
            <person name="Wafula E.K."/>
            <person name="Tanskanen J."/>
            <person name="Kim Y.M."/>
            <person name="Honaas L."/>
            <person name="Yang Z."/>
            <person name="Spallek T."/>
            <person name="Conn C.E."/>
            <person name="Ichihashi Y."/>
            <person name="Cheong K."/>
            <person name="Cui S."/>
            <person name="Der J.P."/>
            <person name="Gundlach H."/>
            <person name="Jiao Y."/>
            <person name="Hori C."/>
            <person name="Ishida J.K."/>
            <person name="Kasahara H."/>
            <person name="Kiba T."/>
            <person name="Kim M.S."/>
            <person name="Koo N."/>
            <person name="Laohavisit A."/>
            <person name="Lee Y.H."/>
            <person name="Lumba S."/>
            <person name="McCourt P."/>
            <person name="Mortimer J.C."/>
            <person name="Mutuku J.M."/>
            <person name="Nomura T."/>
            <person name="Sasaki-Sekimoto Y."/>
            <person name="Seto Y."/>
            <person name="Wang Y."/>
            <person name="Wakatake T."/>
            <person name="Sakakibara H."/>
            <person name="Demura T."/>
            <person name="Yamaguchi S."/>
            <person name="Yoneyama K."/>
            <person name="Manabe R.I."/>
            <person name="Nelson D.C."/>
            <person name="Schulman A.H."/>
            <person name="Timko M.P."/>
            <person name="dePamphilis C.W."/>
            <person name="Choi D."/>
            <person name="Shirasu K."/>
        </authorList>
    </citation>
    <scope>NUCLEOTIDE SEQUENCE [LARGE SCALE GENOMIC DNA]</scope>
    <source>
        <strain evidence="2">cv. UVA1</strain>
    </source>
</reference>
<proteinExistence type="predicted"/>
<dbReference type="EMBL" id="BKCP01009404">
    <property type="protein sequence ID" value="GER50894.1"/>
    <property type="molecule type" value="Genomic_DNA"/>
</dbReference>
<dbReference type="AlphaFoldDB" id="A0A5A7R3G2"/>
<gene>
    <name evidence="1" type="ORF">STAS_28228</name>
</gene>
<dbReference type="Proteomes" id="UP000325081">
    <property type="component" value="Unassembled WGS sequence"/>
</dbReference>
<comment type="caution">
    <text evidence="1">The sequence shown here is derived from an EMBL/GenBank/DDBJ whole genome shotgun (WGS) entry which is preliminary data.</text>
</comment>
<name>A0A5A7R3G2_STRAF</name>
<sequence>MDKGKSINHLPSNFGNSFRKLMDRAGRGRGYNFYSRRGVPGGGWLLLVDAVTPEVDGLWWRDCQLPISRVRESEFRQLSGRQIFSLFSISTYHILTVSKSHPTYNFKTKTQRSVSDIITGSYRRSPDLSLSLSPPRRSLSVLFLDAASRPPDGSCSLSPSQLLLVLSVNRLGVAAGAFSARMEIRFWPVWRMENWTYNMKNPENQAV</sequence>
<protein>
    <submittedName>
        <fullName evidence="1">Transcriptional regulator</fullName>
    </submittedName>
</protein>
<keyword evidence="2" id="KW-1185">Reference proteome</keyword>
<evidence type="ECO:0000313" key="2">
    <source>
        <dbReference type="Proteomes" id="UP000325081"/>
    </source>
</evidence>
<evidence type="ECO:0000313" key="1">
    <source>
        <dbReference type="EMBL" id="GER50894.1"/>
    </source>
</evidence>
<organism evidence="1 2">
    <name type="scientific">Striga asiatica</name>
    <name type="common">Asiatic witchweed</name>
    <name type="synonym">Buchnera asiatica</name>
    <dbReference type="NCBI Taxonomy" id="4170"/>
    <lineage>
        <taxon>Eukaryota</taxon>
        <taxon>Viridiplantae</taxon>
        <taxon>Streptophyta</taxon>
        <taxon>Embryophyta</taxon>
        <taxon>Tracheophyta</taxon>
        <taxon>Spermatophyta</taxon>
        <taxon>Magnoliopsida</taxon>
        <taxon>eudicotyledons</taxon>
        <taxon>Gunneridae</taxon>
        <taxon>Pentapetalae</taxon>
        <taxon>asterids</taxon>
        <taxon>lamiids</taxon>
        <taxon>Lamiales</taxon>
        <taxon>Orobanchaceae</taxon>
        <taxon>Buchnereae</taxon>
        <taxon>Striga</taxon>
    </lineage>
</organism>